<comment type="caution">
    <text evidence="6">The sequence shown here is derived from an EMBL/GenBank/DDBJ whole genome shotgun (WGS) entry which is preliminary data.</text>
</comment>
<dbReference type="PANTHER" id="PTHR14413">
    <property type="entry name" value="RIBOSOMAL PROTEIN L17"/>
    <property type="match status" value="1"/>
</dbReference>
<dbReference type="HAMAP" id="MF_01368">
    <property type="entry name" value="Ribosomal_bL17"/>
    <property type="match status" value="1"/>
</dbReference>
<evidence type="ECO:0000256" key="3">
    <source>
        <dbReference type="ARBA" id="ARBA00023274"/>
    </source>
</evidence>
<evidence type="ECO:0000256" key="2">
    <source>
        <dbReference type="ARBA" id="ARBA00022980"/>
    </source>
</evidence>
<keyword evidence="2 4" id="KW-0689">Ribosomal protein</keyword>
<dbReference type="GO" id="GO:0003735">
    <property type="term" value="F:structural constituent of ribosome"/>
    <property type="evidence" value="ECO:0007669"/>
    <property type="project" value="InterPro"/>
</dbReference>
<comment type="similarity">
    <text evidence="1 4">Belongs to the bacterial ribosomal protein bL17 family.</text>
</comment>
<dbReference type="Proteomes" id="UP001219525">
    <property type="component" value="Unassembled WGS sequence"/>
</dbReference>
<dbReference type="Pfam" id="PF01196">
    <property type="entry name" value="Ribosomal_L17"/>
    <property type="match status" value="1"/>
</dbReference>
<evidence type="ECO:0000313" key="7">
    <source>
        <dbReference type="Proteomes" id="UP001219525"/>
    </source>
</evidence>
<gene>
    <name evidence="6" type="ORF">GGX14DRAFT_638693</name>
</gene>
<dbReference type="PANTHER" id="PTHR14413:SF16">
    <property type="entry name" value="LARGE RIBOSOMAL SUBUNIT PROTEIN BL17M"/>
    <property type="match status" value="1"/>
</dbReference>
<evidence type="ECO:0000256" key="5">
    <source>
        <dbReference type="SAM" id="MobiDB-lite"/>
    </source>
</evidence>
<keyword evidence="3 4" id="KW-0687">Ribonucleoprotein</keyword>
<dbReference type="AlphaFoldDB" id="A0AAD6YP30"/>
<dbReference type="NCBIfam" id="TIGR00059">
    <property type="entry name" value="L17"/>
    <property type="match status" value="1"/>
</dbReference>
<feature type="region of interest" description="Disordered" evidence="5">
    <location>
        <begin position="232"/>
        <end position="261"/>
    </location>
</feature>
<dbReference type="InterPro" id="IPR036373">
    <property type="entry name" value="Ribosomal_bL17_sf"/>
</dbReference>
<dbReference type="GO" id="GO:0005762">
    <property type="term" value="C:mitochondrial large ribosomal subunit"/>
    <property type="evidence" value="ECO:0007669"/>
    <property type="project" value="TreeGrafter"/>
</dbReference>
<feature type="compositionally biased region" description="Basic and acidic residues" evidence="5">
    <location>
        <begin position="232"/>
        <end position="246"/>
    </location>
</feature>
<accession>A0AAD6YP30</accession>
<evidence type="ECO:0000313" key="6">
    <source>
        <dbReference type="EMBL" id="KAJ7225429.1"/>
    </source>
</evidence>
<name>A0AAD6YP30_9AGAR</name>
<dbReference type="Gene3D" id="3.90.1030.10">
    <property type="entry name" value="Ribosomal protein L17"/>
    <property type="match status" value="1"/>
</dbReference>
<dbReference type="GO" id="GO:0006412">
    <property type="term" value="P:translation"/>
    <property type="evidence" value="ECO:0007669"/>
    <property type="project" value="InterPro"/>
</dbReference>
<dbReference type="EMBL" id="JARJCW010000004">
    <property type="protein sequence ID" value="KAJ7225429.1"/>
    <property type="molecule type" value="Genomic_DNA"/>
</dbReference>
<evidence type="ECO:0000256" key="1">
    <source>
        <dbReference type="ARBA" id="ARBA00008777"/>
    </source>
</evidence>
<protein>
    <submittedName>
        <fullName evidence="6">Ribosomal protein L17</fullName>
    </submittedName>
</protein>
<dbReference type="InterPro" id="IPR000456">
    <property type="entry name" value="Ribosomal_bL17"/>
</dbReference>
<dbReference type="SUPFAM" id="SSF64263">
    <property type="entry name" value="Prokaryotic ribosomal protein L17"/>
    <property type="match status" value="1"/>
</dbReference>
<sequence>MKHGVAFRKLSRTTSHRMLMLRNLVTSLFEHEQVKTTLPKAREAARFAEKIITLGKKGDRGSYARASALLLKPQLLPKLFDTFSKRYARRPGGYTRIHKFGNRIGDNAPHAVLELVDNPRDIRWEMTSRAVGWDLLREKLKNKKPVAIINAGVGDTLDIITQERQLAFGETGFLRPKTRWNLQKVLRFRDQSAALSFSQKAGAYMDHLLATPVVFKNVEKEERDAVTERRRLIQEERKKPPPEQDRSIVGYGDSPPTQKYPVRELRPAPGHALPGETRGALCLARGALSDRKTTPLPKILTTPSIFSRRHQRKTNNA</sequence>
<keyword evidence="7" id="KW-1185">Reference proteome</keyword>
<organism evidence="6 7">
    <name type="scientific">Mycena pura</name>
    <dbReference type="NCBI Taxonomy" id="153505"/>
    <lineage>
        <taxon>Eukaryota</taxon>
        <taxon>Fungi</taxon>
        <taxon>Dikarya</taxon>
        <taxon>Basidiomycota</taxon>
        <taxon>Agaricomycotina</taxon>
        <taxon>Agaricomycetes</taxon>
        <taxon>Agaricomycetidae</taxon>
        <taxon>Agaricales</taxon>
        <taxon>Marasmiineae</taxon>
        <taxon>Mycenaceae</taxon>
        <taxon>Mycena</taxon>
    </lineage>
</organism>
<proteinExistence type="inferred from homology"/>
<reference evidence="6" key="1">
    <citation type="submission" date="2023-03" db="EMBL/GenBank/DDBJ databases">
        <title>Massive genome expansion in bonnet fungi (Mycena s.s.) driven by repeated elements and novel gene families across ecological guilds.</title>
        <authorList>
            <consortium name="Lawrence Berkeley National Laboratory"/>
            <person name="Harder C.B."/>
            <person name="Miyauchi S."/>
            <person name="Viragh M."/>
            <person name="Kuo A."/>
            <person name="Thoen E."/>
            <person name="Andreopoulos B."/>
            <person name="Lu D."/>
            <person name="Skrede I."/>
            <person name="Drula E."/>
            <person name="Henrissat B."/>
            <person name="Morin E."/>
            <person name="Kohler A."/>
            <person name="Barry K."/>
            <person name="LaButti K."/>
            <person name="Morin E."/>
            <person name="Salamov A."/>
            <person name="Lipzen A."/>
            <person name="Mereny Z."/>
            <person name="Hegedus B."/>
            <person name="Baldrian P."/>
            <person name="Stursova M."/>
            <person name="Weitz H."/>
            <person name="Taylor A."/>
            <person name="Grigoriev I.V."/>
            <person name="Nagy L.G."/>
            <person name="Martin F."/>
            <person name="Kauserud H."/>
        </authorList>
    </citation>
    <scope>NUCLEOTIDE SEQUENCE</scope>
    <source>
        <strain evidence="6">9144</strain>
    </source>
</reference>
<evidence type="ECO:0000256" key="4">
    <source>
        <dbReference type="RuleBase" id="RU000660"/>
    </source>
</evidence>